<dbReference type="OrthoDB" id="1449570at2"/>
<organism evidence="1 2">
    <name type="scientific">Leeuwenhoekiella nanhaiensis</name>
    <dbReference type="NCBI Taxonomy" id="1655491"/>
    <lineage>
        <taxon>Bacteria</taxon>
        <taxon>Pseudomonadati</taxon>
        <taxon>Bacteroidota</taxon>
        <taxon>Flavobacteriia</taxon>
        <taxon>Flavobacteriales</taxon>
        <taxon>Flavobacteriaceae</taxon>
        <taxon>Leeuwenhoekiella</taxon>
    </lineage>
</organism>
<accession>A0A2G1VUE6</accession>
<proteinExistence type="predicted"/>
<evidence type="ECO:0000313" key="2">
    <source>
        <dbReference type="Proteomes" id="UP000229433"/>
    </source>
</evidence>
<reference evidence="1 2" key="1">
    <citation type="submission" date="2017-08" db="EMBL/GenBank/DDBJ databases">
        <title>The whole genome shortgun sequences of strain Leeuwenhoekiella nanhaiensis G18 from the South China Sea.</title>
        <authorList>
            <person name="Liu Q."/>
        </authorList>
    </citation>
    <scope>NUCLEOTIDE SEQUENCE [LARGE SCALE GENOMIC DNA]</scope>
    <source>
        <strain evidence="1 2">G18</strain>
    </source>
</reference>
<keyword evidence="2" id="KW-1185">Reference proteome</keyword>
<dbReference type="EMBL" id="NQXA01000002">
    <property type="protein sequence ID" value="PHQ30407.1"/>
    <property type="molecule type" value="Genomic_DNA"/>
</dbReference>
<sequence length="125" mass="14110">MKKVLLLFLAPLLMATQCDDEDPIFRTEYFIQNSSSLELVYTSETAGEVVIPVGQSQFIAVNTNSDTFVSPGSVVDEIQLYLEDSSGELVLVYQQQPIDNDVWTFEELETYDAQYTLVITDIQLN</sequence>
<protein>
    <submittedName>
        <fullName evidence="1">Uncharacterized protein</fullName>
    </submittedName>
</protein>
<dbReference type="Proteomes" id="UP000229433">
    <property type="component" value="Unassembled WGS sequence"/>
</dbReference>
<dbReference type="AlphaFoldDB" id="A0A2G1VUE6"/>
<name>A0A2G1VUE6_9FLAO</name>
<evidence type="ECO:0000313" key="1">
    <source>
        <dbReference type="EMBL" id="PHQ30407.1"/>
    </source>
</evidence>
<gene>
    <name evidence="1" type="ORF">CJ305_05465</name>
</gene>
<dbReference type="RefSeq" id="WP_099645240.1">
    <property type="nucleotide sequence ID" value="NZ_KZ319288.1"/>
</dbReference>
<comment type="caution">
    <text evidence="1">The sequence shown here is derived from an EMBL/GenBank/DDBJ whole genome shotgun (WGS) entry which is preliminary data.</text>
</comment>